<proteinExistence type="predicted"/>
<name>A0ABW0UMA1_9ACTN</name>
<dbReference type="EMBL" id="JBHSNY010000002">
    <property type="protein sequence ID" value="MFC5633686.1"/>
    <property type="molecule type" value="Genomic_DNA"/>
</dbReference>
<evidence type="ECO:0000313" key="4">
    <source>
        <dbReference type="Proteomes" id="UP001596154"/>
    </source>
</evidence>
<protein>
    <recommendedName>
        <fullName evidence="2">Beta-xylosidase C-terminal Concanavalin A-like domain-containing protein</fullName>
    </recommendedName>
</protein>
<comment type="caution">
    <text evidence="3">The sequence shown here is derived from an EMBL/GenBank/DDBJ whole genome shotgun (WGS) entry which is preliminary data.</text>
</comment>
<reference evidence="4" key="1">
    <citation type="journal article" date="2019" name="Int. J. Syst. Evol. Microbiol.">
        <title>The Global Catalogue of Microorganisms (GCM) 10K type strain sequencing project: providing services to taxonomists for standard genome sequencing and annotation.</title>
        <authorList>
            <consortium name="The Broad Institute Genomics Platform"/>
            <consortium name="The Broad Institute Genome Sequencing Center for Infectious Disease"/>
            <person name="Wu L."/>
            <person name="Ma J."/>
        </authorList>
    </citation>
    <scope>NUCLEOTIDE SEQUENCE [LARGE SCALE GENOMIC DNA]</scope>
    <source>
        <strain evidence="4">CGMCC 4.7248</strain>
    </source>
</reference>
<feature type="domain" description="Beta-xylosidase C-terminal Concanavalin A-like" evidence="2">
    <location>
        <begin position="12"/>
        <end position="55"/>
    </location>
</feature>
<sequence>MTATGNSLDRPGHTFVGRRQQHPDCRAAARLEPGTARAGLSVRLDEAHHYDLEIAAG</sequence>
<evidence type="ECO:0000313" key="3">
    <source>
        <dbReference type="EMBL" id="MFC5633686.1"/>
    </source>
</evidence>
<dbReference type="Proteomes" id="UP001596154">
    <property type="component" value="Unassembled WGS sequence"/>
</dbReference>
<dbReference type="InterPro" id="IPR041542">
    <property type="entry name" value="GH43_C2"/>
</dbReference>
<organism evidence="3 4">
    <name type="scientific">Streptomyces bullii</name>
    <dbReference type="NCBI Taxonomy" id="349910"/>
    <lineage>
        <taxon>Bacteria</taxon>
        <taxon>Bacillati</taxon>
        <taxon>Actinomycetota</taxon>
        <taxon>Actinomycetes</taxon>
        <taxon>Kitasatosporales</taxon>
        <taxon>Streptomycetaceae</taxon>
        <taxon>Streptomyces</taxon>
    </lineage>
</organism>
<dbReference type="InterPro" id="IPR013320">
    <property type="entry name" value="ConA-like_dom_sf"/>
</dbReference>
<keyword evidence="4" id="KW-1185">Reference proteome</keyword>
<feature type="region of interest" description="Disordered" evidence="1">
    <location>
        <begin position="1"/>
        <end position="25"/>
    </location>
</feature>
<accession>A0ABW0UMA1</accession>
<gene>
    <name evidence="3" type="ORF">ACFPZJ_07735</name>
</gene>
<dbReference type="SUPFAM" id="SSF49899">
    <property type="entry name" value="Concanavalin A-like lectins/glucanases"/>
    <property type="match status" value="1"/>
</dbReference>
<evidence type="ECO:0000259" key="2">
    <source>
        <dbReference type="Pfam" id="PF17851"/>
    </source>
</evidence>
<dbReference type="Gene3D" id="2.60.120.200">
    <property type="match status" value="1"/>
</dbReference>
<dbReference type="Pfam" id="PF17851">
    <property type="entry name" value="GH43_C2"/>
    <property type="match status" value="1"/>
</dbReference>
<evidence type="ECO:0000256" key="1">
    <source>
        <dbReference type="SAM" id="MobiDB-lite"/>
    </source>
</evidence>
<dbReference type="RefSeq" id="WP_381019010.1">
    <property type="nucleotide sequence ID" value="NZ_JBHSNY010000002.1"/>
</dbReference>